<dbReference type="AlphaFoldDB" id="A0A699XLI2"/>
<feature type="compositionally biased region" description="Low complexity" evidence="1">
    <location>
        <begin position="57"/>
        <end position="76"/>
    </location>
</feature>
<accession>A0A699XLI2</accession>
<organism evidence="2">
    <name type="scientific">Tanacetum cinerariifolium</name>
    <name type="common">Dalmatian daisy</name>
    <name type="synonym">Chrysanthemum cinerariifolium</name>
    <dbReference type="NCBI Taxonomy" id="118510"/>
    <lineage>
        <taxon>Eukaryota</taxon>
        <taxon>Viridiplantae</taxon>
        <taxon>Streptophyta</taxon>
        <taxon>Embryophyta</taxon>
        <taxon>Tracheophyta</taxon>
        <taxon>Spermatophyta</taxon>
        <taxon>Magnoliopsida</taxon>
        <taxon>eudicotyledons</taxon>
        <taxon>Gunneridae</taxon>
        <taxon>Pentapetalae</taxon>
        <taxon>asterids</taxon>
        <taxon>campanulids</taxon>
        <taxon>Asterales</taxon>
        <taxon>Asteraceae</taxon>
        <taxon>Asteroideae</taxon>
        <taxon>Anthemideae</taxon>
        <taxon>Anthemidinae</taxon>
        <taxon>Tanacetum</taxon>
    </lineage>
</organism>
<reference evidence="2" key="1">
    <citation type="journal article" date="2019" name="Sci. Rep.">
        <title>Draft genome of Tanacetum cinerariifolium, the natural source of mosquito coil.</title>
        <authorList>
            <person name="Yamashiro T."/>
            <person name="Shiraishi A."/>
            <person name="Satake H."/>
            <person name="Nakayama K."/>
        </authorList>
    </citation>
    <scope>NUCLEOTIDE SEQUENCE</scope>
</reference>
<name>A0A699XLI2_TANCI</name>
<evidence type="ECO:0000313" key="2">
    <source>
        <dbReference type="EMBL" id="GFD59190.1"/>
    </source>
</evidence>
<protein>
    <submittedName>
        <fullName evidence="2">Uncharacterized protein</fullName>
    </submittedName>
</protein>
<feature type="region of interest" description="Disordered" evidence="1">
    <location>
        <begin position="57"/>
        <end position="83"/>
    </location>
</feature>
<comment type="caution">
    <text evidence="2">The sequence shown here is derived from an EMBL/GenBank/DDBJ whole genome shotgun (WGS) entry which is preliminary data.</text>
</comment>
<evidence type="ECO:0000256" key="1">
    <source>
        <dbReference type="SAM" id="MobiDB-lite"/>
    </source>
</evidence>
<feature type="non-terminal residue" evidence="2">
    <location>
        <position position="83"/>
    </location>
</feature>
<gene>
    <name evidence="2" type="ORF">Tci_931159</name>
</gene>
<feature type="non-terminal residue" evidence="2">
    <location>
        <position position="1"/>
    </location>
</feature>
<sequence>GLWLHGPGHGSGAAAPALVAGNGRQLPGRLRDVEPRWQGADGGVLGLRAHAARARAGGVAPAALGRPSAPASSTPSGGSGPSA</sequence>
<dbReference type="EMBL" id="BKCJ011861974">
    <property type="protein sequence ID" value="GFD59190.1"/>
    <property type="molecule type" value="Genomic_DNA"/>
</dbReference>
<proteinExistence type="predicted"/>